<dbReference type="SUPFAM" id="SSF52540">
    <property type="entry name" value="P-loop containing nucleoside triphosphate hydrolases"/>
    <property type="match status" value="1"/>
</dbReference>
<reference evidence="9 10" key="1">
    <citation type="journal article" date="2018" name="Plant J.">
        <title>Genome sequences of Chlorella sorokiniana UTEX 1602 and Micractinium conductrix SAG 241.80: implications to maltose excretion by a green alga.</title>
        <authorList>
            <person name="Arriola M.B."/>
            <person name="Velmurugan N."/>
            <person name="Zhang Y."/>
            <person name="Plunkett M.H."/>
            <person name="Hondzo H."/>
            <person name="Barney B.M."/>
        </authorList>
    </citation>
    <scope>NUCLEOTIDE SEQUENCE [LARGE SCALE GENOMIC DNA]</scope>
    <source>
        <strain evidence="9 10">SAG 241.80</strain>
    </source>
</reference>
<feature type="compositionally biased region" description="Gly residues" evidence="7">
    <location>
        <begin position="520"/>
        <end position="547"/>
    </location>
</feature>
<dbReference type="Pfam" id="PF00004">
    <property type="entry name" value="AAA"/>
    <property type="match status" value="1"/>
</dbReference>
<feature type="region of interest" description="Disordered" evidence="7">
    <location>
        <begin position="516"/>
        <end position="547"/>
    </location>
</feature>
<evidence type="ECO:0000256" key="4">
    <source>
        <dbReference type="ARBA" id="ARBA00022840"/>
    </source>
</evidence>
<dbReference type="Gene3D" id="3.40.50.300">
    <property type="entry name" value="P-loop containing nucleotide triphosphate hydrolases"/>
    <property type="match status" value="1"/>
</dbReference>
<keyword evidence="2" id="KW-0547">Nucleotide-binding</keyword>
<evidence type="ECO:0000313" key="9">
    <source>
        <dbReference type="EMBL" id="PSC75359.1"/>
    </source>
</evidence>
<evidence type="ECO:0000256" key="7">
    <source>
        <dbReference type="SAM" id="MobiDB-lite"/>
    </source>
</evidence>
<name>A0A2P6VMP5_9CHLO</name>
<dbReference type="PANTHER" id="PTHR45644:SF85">
    <property type="entry name" value="P-LOOP CONTAINING NUCLEOSIDE TRIPHOSPHATE HYDROLASES SUPERFAMILY PROTEIN"/>
    <property type="match status" value="1"/>
</dbReference>
<dbReference type="InterPro" id="IPR003593">
    <property type="entry name" value="AAA+_ATPase"/>
</dbReference>
<feature type="compositionally biased region" description="Low complexity" evidence="7">
    <location>
        <begin position="374"/>
        <end position="387"/>
    </location>
</feature>
<keyword evidence="3" id="KW-1000">Mitochondrion outer membrane</keyword>
<comment type="caution">
    <text evidence="9">The sequence shown here is derived from an EMBL/GenBank/DDBJ whole genome shotgun (WGS) entry which is preliminary data.</text>
</comment>
<dbReference type="GO" id="GO:0005741">
    <property type="term" value="C:mitochondrial outer membrane"/>
    <property type="evidence" value="ECO:0007669"/>
    <property type="project" value="UniProtKB-SubCell"/>
</dbReference>
<feature type="domain" description="AAA+ ATPase" evidence="8">
    <location>
        <begin position="634"/>
        <end position="770"/>
    </location>
</feature>
<dbReference type="InterPro" id="IPR003959">
    <property type="entry name" value="ATPase_AAA_core"/>
</dbReference>
<sequence length="1008" mass="103646">MPQPRRQLLEFAALHALSAHLQAGEVLAPVALLPPVSRVLLQTEEPPPAAKRFLESVAGALAAQMGAGLLCVDTLLLASLAGGVLGRSPEALMPAFNGGGGSSGAAAAASKLELAWLALRGALFSLEQPTVVYFRGAEQLLCGSYEAHDPFQAAFGGGGSQEELALEGAAPAAPLVLLGGVSVDESAGALAGARPQRRGAGGGGGEEEEEGEGGLRPRAAGVAGPAGGDGSGDLEGLEGDELGLGDLLLSLSRLAGEGQRPNSRKLLLRTFPTRVRLLPPPAGPAALLHQQRLARDEAEEAEEENFRGASAVAAATGVALPPKSSGVYGNSKVLSRGDWRKAISWAVTLETLQAKQRQLAAEARAEEEAEAAAVAALQQRARQAQQAGRPECREGSSGTAPGSSPGTPADTGLRRRRQPATASSTSAPASSRTARRQQPAATLLTQAATGLLHTLNPVRLVTLPWRVARSAAGAAAEALAGLPVVGWLFERRLSMAQLEAELAELEEELQRLAQLETSSGSGGEGDGSQGGGVPSSRSVGGGGGGGSGTLRLSEASVRYGLGMLARSAGGPRQAVEPSNRYERQLLAEVLAPEDCGRGFSEVGALDEAKQALREAVQLPLQHPELFAGGTLARPSRGVLLFGPPGTGKTLVARAAAAECGAAFLALSPSALTSKWFGESTKLLRAAFTLAAKLSPCVIFIDEVDALLGRRNSLREHEALREMKNELMSQWEGIRPGRTRIMVLGATNRPQDLDEAALRRFTHRVFIGLPNRAARTAILRIILADERLAGHVSVDRLAERTEGYSGSDLRQLCVAAAMRPVRAFLEHSSEEAAAEGAATEPATAGNSREPVKETAAAAAAAAAAGEDAAASEEAAAAAVADGGVGGEQAEEQHEVSSGASGAGPAQASPPGSVPASVSSRAASGAASLALVPRLDSLLRQAERIASTPRNPRTDLRPISMADFEAALAEVGSSVSPDSAAVQELNEWNAQYGTTGSKAGVKSRRLSYFT</sequence>
<dbReference type="PROSITE" id="PS00674">
    <property type="entry name" value="AAA"/>
    <property type="match status" value="1"/>
</dbReference>
<evidence type="ECO:0000259" key="8">
    <source>
        <dbReference type="SMART" id="SM00382"/>
    </source>
</evidence>
<dbReference type="GO" id="GO:0005524">
    <property type="term" value="F:ATP binding"/>
    <property type="evidence" value="ECO:0007669"/>
    <property type="project" value="UniProtKB-KW"/>
</dbReference>
<keyword evidence="5" id="KW-0175">Coiled coil</keyword>
<keyword evidence="6" id="KW-0496">Mitochondrion</keyword>
<keyword evidence="10" id="KW-1185">Reference proteome</keyword>
<feature type="compositionally biased region" description="Low complexity" evidence="7">
    <location>
        <begin position="395"/>
        <end position="409"/>
    </location>
</feature>
<dbReference type="PANTHER" id="PTHR45644">
    <property type="entry name" value="AAA ATPASE, PUTATIVE (AFU_ORTHOLOGUE AFUA_2G12920)-RELATED-RELATED"/>
    <property type="match status" value="1"/>
</dbReference>
<dbReference type="InterPro" id="IPR027417">
    <property type="entry name" value="P-loop_NTPase"/>
</dbReference>
<keyword evidence="3" id="KW-0472">Membrane</keyword>
<evidence type="ECO:0000256" key="5">
    <source>
        <dbReference type="ARBA" id="ARBA00023054"/>
    </source>
</evidence>
<proteinExistence type="predicted"/>
<evidence type="ECO:0000256" key="6">
    <source>
        <dbReference type="ARBA" id="ARBA00023128"/>
    </source>
</evidence>
<dbReference type="InterPro" id="IPR041569">
    <property type="entry name" value="AAA_lid_3"/>
</dbReference>
<protein>
    <submittedName>
        <fullName evidence="9">ATPase family AAA domain-containing 1</fullName>
    </submittedName>
</protein>
<evidence type="ECO:0000313" key="10">
    <source>
        <dbReference type="Proteomes" id="UP000239649"/>
    </source>
</evidence>
<dbReference type="FunFam" id="3.40.50.300:FF:001025">
    <property type="entry name" value="ATPase family, AAA domain-containing 2B"/>
    <property type="match status" value="1"/>
</dbReference>
<dbReference type="Pfam" id="PF17862">
    <property type="entry name" value="AAA_lid_3"/>
    <property type="match status" value="1"/>
</dbReference>
<feature type="compositionally biased region" description="Gly residues" evidence="7">
    <location>
        <begin position="224"/>
        <end position="233"/>
    </location>
</feature>
<feature type="compositionally biased region" description="Low complexity" evidence="7">
    <location>
        <begin position="833"/>
        <end position="844"/>
    </location>
</feature>
<evidence type="ECO:0000256" key="1">
    <source>
        <dbReference type="ARBA" id="ARBA00004572"/>
    </source>
</evidence>
<feature type="region of interest" description="Disordered" evidence="7">
    <location>
        <begin position="873"/>
        <end position="917"/>
    </location>
</feature>
<gene>
    <name evidence="9" type="ORF">C2E20_1196</name>
</gene>
<feature type="region of interest" description="Disordered" evidence="7">
    <location>
        <begin position="374"/>
        <end position="439"/>
    </location>
</feature>
<dbReference type="STRING" id="554055.A0A2P6VMP5"/>
<dbReference type="AlphaFoldDB" id="A0A2P6VMP5"/>
<feature type="compositionally biased region" description="Low complexity" evidence="7">
    <location>
        <begin position="894"/>
        <end position="917"/>
    </location>
</feature>
<dbReference type="InterPro" id="IPR003960">
    <property type="entry name" value="ATPase_AAA_CS"/>
</dbReference>
<dbReference type="GO" id="GO:0016887">
    <property type="term" value="F:ATP hydrolysis activity"/>
    <property type="evidence" value="ECO:0007669"/>
    <property type="project" value="InterPro"/>
</dbReference>
<dbReference type="EMBL" id="LHPF02000002">
    <property type="protein sequence ID" value="PSC75359.1"/>
    <property type="molecule type" value="Genomic_DNA"/>
</dbReference>
<comment type="subcellular location">
    <subcellularLocation>
        <location evidence="1">Mitochondrion outer membrane</location>
        <topology evidence="1">Single-pass membrane protein</topology>
    </subcellularLocation>
</comment>
<dbReference type="Gene3D" id="1.10.8.60">
    <property type="match status" value="1"/>
</dbReference>
<dbReference type="Proteomes" id="UP000239649">
    <property type="component" value="Unassembled WGS sequence"/>
</dbReference>
<feature type="region of interest" description="Disordered" evidence="7">
    <location>
        <begin position="831"/>
        <end position="851"/>
    </location>
</feature>
<accession>A0A2P6VMP5</accession>
<evidence type="ECO:0000256" key="3">
    <source>
        <dbReference type="ARBA" id="ARBA00022787"/>
    </source>
</evidence>
<organism evidence="9 10">
    <name type="scientific">Micractinium conductrix</name>
    <dbReference type="NCBI Taxonomy" id="554055"/>
    <lineage>
        <taxon>Eukaryota</taxon>
        <taxon>Viridiplantae</taxon>
        <taxon>Chlorophyta</taxon>
        <taxon>core chlorophytes</taxon>
        <taxon>Trebouxiophyceae</taxon>
        <taxon>Chlorellales</taxon>
        <taxon>Chlorellaceae</taxon>
        <taxon>Chlorella clade</taxon>
        <taxon>Micractinium</taxon>
    </lineage>
</organism>
<dbReference type="InterPro" id="IPR051701">
    <property type="entry name" value="Mito_OM_Translocase_MSP1"/>
</dbReference>
<feature type="compositionally biased region" description="Low complexity" evidence="7">
    <location>
        <begin position="419"/>
        <end position="439"/>
    </location>
</feature>
<keyword evidence="4" id="KW-0067">ATP-binding</keyword>
<dbReference type="OrthoDB" id="10254455at2759"/>
<evidence type="ECO:0000256" key="2">
    <source>
        <dbReference type="ARBA" id="ARBA00022741"/>
    </source>
</evidence>
<feature type="region of interest" description="Disordered" evidence="7">
    <location>
        <begin position="189"/>
        <end position="236"/>
    </location>
</feature>
<dbReference type="SMART" id="SM00382">
    <property type="entry name" value="AAA"/>
    <property type="match status" value="1"/>
</dbReference>